<proteinExistence type="predicted"/>
<protein>
    <submittedName>
        <fullName evidence="1">Uncharacterized protein</fullName>
    </submittedName>
</protein>
<evidence type="ECO:0000313" key="1">
    <source>
        <dbReference type="EMBL" id="TLD02008.1"/>
    </source>
</evidence>
<dbReference type="RefSeq" id="WP_044294720.1">
    <property type="nucleotide sequence ID" value="NZ_CABMJZ010000121.1"/>
</dbReference>
<name>A0A4V6HS89_9FIRM</name>
<dbReference type="Proteomes" id="UP000306509">
    <property type="component" value="Unassembled WGS sequence"/>
</dbReference>
<dbReference type="STRING" id="180332.GCA_000797495_00469"/>
<keyword evidence="2" id="KW-1185">Reference proteome</keyword>
<sequence>MKANVLKKESVNIKLNKINGDHARLDYHVLMETMPGTDKNYFAIWPADDSVKGPAIPWRKQPLKTYVMQSDYQDGTITMEDLNLFERGYIIGYSLAAYNPGSQTNNFCSTVYVSSLTSGAEVINKSICIDVDSVEPTSVMIKYDTCVNYRPNDNGNWIGIWDALNDLYVDLPKCASRVESNTQSGEIALDGFPVVAGHSYIVGYFTDGWNVKMSALSRSGLAAITTFAAE</sequence>
<dbReference type="AlphaFoldDB" id="A0A4V6HS89"/>
<evidence type="ECO:0000313" key="2">
    <source>
        <dbReference type="Proteomes" id="UP000306509"/>
    </source>
</evidence>
<comment type="caution">
    <text evidence="1">The sequence shown here is derived from an EMBL/GenBank/DDBJ whole genome shotgun (WGS) entry which is preliminary data.</text>
</comment>
<reference evidence="1 2" key="1">
    <citation type="journal article" date="2019" name="Anaerobe">
        <title>Detection of Robinsoniella peoriensis in multiple bone samples of a trauma patient.</title>
        <authorList>
            <person name="Schrottner P."/>
            <person name="Hartwich K."/>
            <person name="Bunk B."/>
            <person name="Schober I."/>
            <person name="Helbig S."/>
            <person name="Rudolph W.W."/>
            <person name="Gunzer F."/>
        </authorList>
    </citation>
    <scope>NUCLEOTIDE SEQUENCE [LARGE SCALE GENOMIC DNA]</scope>
    <source>
        <strain evidence="1 2">DSM 106044</strain>
    </source>
</reference>
<gene>
    <name evidence="1" type="ORF">DSM106044_01045</name>
</gene>
<dbReference type="OrthoDB" id="1159314at2"/>
<organism evidence="1 2">
    <name type="scientific">Robinsoniella peoriensis</name>
    <dbReference type="NCBI Taxonomy" id="180332"/>
    <lineage>
        <taxon>Bacteria</taxon>
        <taxon>Bacillati</taxon>
        <taxon>Bacillota</taxon>
        <taxon>Clostridia</taxon>
        <taxon>Lachnospirales</taxon>
        <taxon>Lachnospiraceae</taxon>
        <taxon>Robinsoniella</taxon>
    </lineage>
</organism>
<accession>A0A4V6HS89</accession>
<dbReference type="EMBL" id="QGQD01000023">
    <property type="protein sequence ID" value="TLD02008.1"/>
    <property type="molecule type" value="Genomic_DNA"/>
</dbReference>